<dbReference type="EMBL" id="UINC01058660">
    <property type="protein sequence ID" value="SVB81181.1"/>
    <property type="molecule type" value="Genomic_DNA"/>
</dbReference>
<accession>A0A382H419</accession>
<sequence>RSSKNIKHVAGRWGSVSGFKAAEAFELIRHIDK</sequence>
<reference evidence="1" key="1">
    <citation type="submission" date="2018-05" db="EMBL/GenBank/DDBJ databases">
        <authorList>
            <person name="Lanie J.A."/>
            <person name="Ng W.-L."/>
            <person name="Kazmierczak K.M."/>
            <person name="Andrzejewski T.M."/>
            <person name="Davidsen T.M."/>
            <person name="Wayne K.J."/>
            <person name="Tettelin H."/>
            <person name="Glass J.I."/>
            <person name="Rusch D."/>
            <person name="Podicherti R."/>
            <person name="Tsui H.-C.T."/>
            <person name="Winkler M.E."/>
        </authorList>
    </citation>
    <scope>NUCLEOTIDE SEQUENCE</scope>
</reference>
<proteinExistence type="predicted"/>
<feature type="non-terminal residue" evidence="1">
    <location>
        <position position="1"/>
    </location>
</feature>
<protein>
    <submittedName>
        <fullName evidence="1">Uncharacterized protein</fullName>
    </submittedName>
</protein>
<evidence type="ECO:0000313" key="1">
    <source>
        <dbReference type="EMBL" id="SVB81181.1"/>
    </source>
</evidence>
<gene>
    <name evidence="1" type="ORF">METZ01_LOCUS234035</name>
</gene>
<name>A0A382H419_9ZZZZ</name>
<dbReference type="AlphaFoldDB" id="A0A382H419"/>
<organism evidence="1">
    <name type="scientific">marine metagenome</name>
    <dbReference type="NCBI Taxonomy" id="408172"/>
    <lineage>
        <taxon>unclassified sequences</taxon>
        <taxon>metagenomes</taxon>
        <taxon>ecological metagenomes</taxon>
    </lineage>
</organism>